<reference evidence="3" key="1">
    <citation type="submission" date="2020-10" db="EMBL/GenBank/DDBJ databases">
        <authorList>
            <person name="Gilroy R."/>
        </authorList>
    </citation>
    <scope>NUCLEOTIDE SEQUENCE</scope>
    <source>
        <strain evidence="3">C6-149</strain>
    </source>
</reference>
<dbReference type="InterPro" id="IPR036938">
    <property type="entry name" value="PAP2/HPO_sf"/>
</dbReference>
<feature type="domain" description="Phosphatidic acid phosphatase type 2/haloperoxidase" evidence="2">
    <location>
        <begin position="89"/>
        <end position="199"/>
    </location>
</feature>
<sequence>MLIRKEKGRTFIFLCTAILFLFFMLAAMMNSQVMSIIDRIVVSAIPHGSNFLHIMFSAVSFVAKPAFDLVYIILLTLILWGMNYRITAVWSLGYGVIGYLLGTIVKHLVKRPRPIGHLLTDTGYSFPSGHVLGTFMVMAILFIGFVPFVRSKSKRLLIQFLLCIWVILVMMSRVYLQAHFPTDTIGAVLLAYAWLQVSEMLYVKWAPKLKEKTIFSESYM</sequence>
<dbReference type="AlphaFoldDB" id="A0A9D9H890"/>
<accession>A0A9D9H890</accession>
<evidence type="ECO:0000313" key="4">
    <source>
        <dbReference type="Proteomes" id="UP000823614"/>
    </source>
</evidence>
<feature type="transmembrane region" description="Helical" evidence="1">
    <location>
        <begin position="51"/>
        <end position="80"/>
    </location>
</feature>
<dbReference type="InterPro" id="IPR000326">
    <property type="entry name" value="PAP2/HPO"/>
</dbReference>
<gene>
    <name evidence="3" type="ORF">IAA89_02655</name>
</gene>
<keyword evidence="1" id="KW-0472">Membrane</keyword>
<evidence type="ECO:0000256" key="1">
    <source>
        <dbReference type="SAM" id="Phobius"/>
    </source>
</evidence>
<dbReference type="SMART" id="SM00014">
    <property type="entry name" value="acidPPc"/>
    <property type="match status" value="1"/>
</dbReference>
<keyword evidence="1" id="KW-1133">Transmembrane helix</keyword>
<dbReference type="PANTHER" id="PTHR14969">
    <property type="entry name" value="SPHINGOSINE-1-PHOSPHATE PHOSPHOHYDROLASE"/>
    <property type="match status" value="1"/>
</dbReference>
<dbReference type="CDD" id="cd03392">
    <property type="entry name" value="PAP2_like_2"/>
    <property type="match status" value="1"/>
</dbReference>
<feature type="transmembrane region" description="Helical" evidence="1">
    <location>
        <begin position="156"/>
        <end position="178"/>
    </location>
</feature>
<feature type="transmembrane region" description="Helical" evidence="1">
    <location>
        <begin position="129"/>
        <end position="149"/>
    </location>
</feature>
<dbReference type="Proteomes" id="UP000823614">
    <property type="component" value="Unassembled WGS sequence"/>
</dbReference>
<proteinExistence type="predicted"/>
<feature type="transmembrane region" description="Helical" evidence="1">
    <location>
        <begin position="184"/>
        <end position="203"/>
    </location>
</feature>
<evidence type="ECO:0000313" key="3">
    <source>
        <dbReference type="EMBL" id="MBO8441329.1"/>
    </source>
</evidence>
<dbReference type="PANTHER" id="PTHR14969:SF13">
    <property type="entry name" value="AT30094P"/>
    <property type="match status" value="1"/>
</dbReference>
<evidence type="ECO:0000259" key="2">
    <source>
        <dbReference type="SMART" id="SM00014"/>
    </source>
</evidence>
<dbReference type="EMBL" id="JADIMP010000050">
    <property type="protein sequence ID" value="MBO8441329.1"/>
    <property type="molecule type" value="Genomic_DNA"/>
</dbReference>
<protein>
    <submittedName>
        <fullName evidence="3">Phosphatase PAP2 family protein</fullName>
    </submittedName>
</protein>
<comment type="caution">
    <text evidence="3">The sequence shown here is derived from an EMBL/GenBank/DDBJ whole genome shotgun (WGS) entry which is preliminary data.</text>
</comment>
<dbReference type="Pfam" id="PF01569">
    <property type="entry name" value="PAP2"/>
    <property type="match status" value="1"/>
</dbReference>
<dbReference type="SUPFAM" id="SSF48317">
    <property type="entry name" value="Acid phosphatase/Vanadium-dependent haloperoxidase"/>
    <property type="match status" value="1"/>
</dbReference>
<keyword evidence="1" id="KW-0812">Transmembrane</keyword>
<name>A0A9D9H890_9LACO</name>
<reference evidence="3" key="2">
    <citation type="journal article" date="2021" name="PeerJ">
        <title>Extensive microbial diversity within the chicken gut microbiome revealed by metagenomics and culture.</title>
        <authorList>
            <person name="Gilroy R."/>
            <person name="Ravi A."/>
            <person name="Getino M."/>
            <person name="Pursley I."/>
            <person name="Horton D.L."/>
            <person name="Alikhan N.F."/>
            <person name="Baker D."/>
            <person name="Gharbi K."/>
            <person name="Hall N."/>
            <person name="Watson M."/>
            <person name="Adriaenssens E.M."/>
            <person name="Foster-Nyarko E."/>
            <person name="Jarju S."/>
            <person name="Secka A."/>
            <person name="Antonio M."/>
            <person name="Oren A."/>
            <person name="Chaudhuri R.R."/>
            <person name="La Ragione R."/>
            <person name="Hildebrand F."/>
            <person name="Pallen M.J."/>
        </authorList>
    </citation>
    <scope>NUCLEOTIDE SEQUENCE</scope>
    <source>
        <strain evidence="3">C6-149</strain>
    </source>
</reference>
<feature type="transmembrane region" description="Helical" evidence="1">
    <location>
        <begin position="87"/>
        <end position="109"/>
    </location>
</feature>
<dbReference type="Gene3D" id="1.20.144.10">
    <property type="entry name" value="Phosphatidic acid phosphatase type 2/haloperoxidase"/>
    <property type="match status" value="2"/>
</dbReference>
<organism evidence="3 4">
    <name type="scientific">Candidatus Gallilactobacillus intestinavium</name>
    <dbReference type="NCBI Taxonomy" id="2840838"/>
    <lineage>
        <taxon>Bacteria</taxon>
        <taxon>Bacillati</taxon>
        <taxon>Bacillota</taxon>
        <taxon>Bacilli</taxon>
        <taxon>Lactobacillales</taxon>
        <taxon>Lactobacillaceae</taxon>
        <taxon>Lactobacillaceae incertae sedis</taxon>
        <taxon>Candidatus Gallilactobacillus</taxon>
    </lineage>
</organism>